<keyword evidence="2" id="KW-0472">Membrane</keyword>
<dbReference type="AlphaFoldDB" id="A0A7V5CTK0"/>
<feature type="compositionally biased region" description="Basic and acidic residues" evidence="1">
    <location>
        <begin position="149"/>
        <end position="162"/>
    </location>
</feature>
<feature type="transmembrane region" description="Helical" evidence="2">
    <location>
        <begin position="66"/>
        <end position="86"/>
    </location>
</feature>
<keyword evidence="2" id="KW-1133">Transmembrane helix</keyword>
<dbReference type="EMBL" id="DTKL01000060">
    <property type="protein sequence ID" value="HGY94906.1"/>
    <property type="molecule type" value="Genomic_DNA"/>
</dbReference>
<feature type="region of interest" description="Disordered" evidence="1">
    <location>
        <begin position="127"/>
        <end position="162"/>
    </location>
</feature>
<gene>
    <name evidence="3" type="ORF">ENW50_09530</name>
</gene>
<comment type="caution">
    <text evidence="3">The sequence shown here is derived from an EMBL/GenBank/DDBJ whole genome shotgun (WGS) entry which is preliminary data.</text>
</comment>
<evidence type="ECO:0000256" key="2">
    <source>
        <dbReference type="SAM" id="Phobius"/>
    </source>
</evidence>
<organism evidence="3">
    <name type="scientific">Acidobacterium capsulatum</name>
    <dbReference type="NCBI Taxonomy" id="33075"/>
    <lineage>
        <taxon>Bacteria</taxon>
        <taxon>Pseudomonadati</taxon>
        <taxon>Acidobacteriota</taxon>
        <taxon>Terriglobia</taxon>
        <taxon>Terriglobales</taxon>
        <taxon>Acidobacteriaceae</taxon>
        <taxon>Acidobacterium</taxon>
    </lineage>
</organism>
<accession>A0A7V5CTK0</accession>
<keyword evidence="2" id="KW-0812">Transmembrane</keyword>
<sequence>MSMQNQNRDHGDRKLESIEQMERELAEPLGYFRAALTAMAEHETERMPSRRWAGSTAHAAGVRRRLVMGLVPALLLLLLTAGLVLANKNDKHAVVPAQNPVAVENEPVATPKQVSDSALFTEIDEDLSENVPQSMAPLEGATASTTTHENTKAVEETNGVEK</sequence>
<evidence type="ECO:0000313" key="3">
    <source>
        <dbReference type="EMBL" id="HGY94906.1"/>
    </source>
</evidence>
<protein>
    <submittedName>
        <fullName evidence="3">Uncharacterized protein</fullName>
    </submittedName>
</protein>
<proteinExistence type="predicted"/>
<name>A0A7V5CTK0_9BACT</name>
<evidence type="ECO:0000256" key="1">
    <source>
        <dbReference type="SAM" id="MobiDB-lite"/>
    </source>
</evidence>
<reference evidence="3" key="1">
    <citation type="journal article" date="2020" name="mSystems">
        <title>Genome- and Community-Level Interaction Insights into Carbon Utilization and Element Cycling Functions of Hydrothermarchaeota in Hydrothermal Sediment.</title>
        <authorList>
            <person name="Zhou Z."/>
            <person name="Liu Y."/>
            <person name="Xu W."/>
            <person name="Pan J."/>
            <person name="Luo Z.H."/>
            <person name="Li M."/>
        </authorList>
    </citation>
    <scope>NUCLEOTIDE SEQUENCE [LARGE SCALE GENOMIC DNA]</scope>
    <source>
        <strain evidence="3">SpSt-855</strain>
    </source>
</reference>